<accession>A0A1F4ZBM8</accession>
<dbReference type="Gene3D" id="2.60.40.4130">
    <property type="match status" value="1"/>
</dbReference>
<dbReference type="SUPFAM" id="SSF63446">
    <property type="entry name" value="Type I dockerin domain"/>
    <property type="match status" value="1"/>
</dbReference>
<reference evidence="1 2" key="1">
    <citation type="journal article" date="2016" name="Nat. Commun.">
        <title>Thousands of microbial genomes shed light on interconnected biogeochemical processes in an aquifer system.</title>
        <authorList>
            <person name="Anantharaman K."/>
            <person name="Brown C.T."/>
            <person name="Hug L.A."/>
            <person name="Sharon I."/>
            <person name="Castelle C.J."/>
            <person name="Probst A.J."/>
            <person name="Thomas B.C."/>
            <person name="Singh A."/>
            <person name="Wilkins M.J."/>
            <person name="Karaoz U."/>
            <person name="Brodie E.L."/>
            <person name="Williams K.H."/>
            <person name="Hubbard S.S."/>
            <person name="Banfield J.F."/>
        </authorList>
    </citation>
    <scope>NUCLEOTIDE SEQUENCE [LARGE SCALE GENOMIC DNA]</scope>
</reference>
<evidence type="ECO:0000313" key="1">
    <source>
        <dbReference type="EMBL" id="OGD03588.1"/>
    </source>
</evidence>
<comment type="caution">
    <text evidence="1">The sequence shown here is derived from an EMBL/GenBank/DDBJ whole genome shotgun (WGS) entry which is preliminary data.</text>
</comment>
<dbReference type="STRING" id="1797259.A2989_02810"/>
<dbReference type="Gene3D" id="2.60.40.680">
    <property type="match status" value="1"/>
</dbReference>
<sequence>MRDLLRRHLLAALVILLMLPLGVILALRQTRLGSKAAGTAILSIAPTNVLIAPNTAGTFDVFLDPRGENVAGMDVTIRYDFNVIGVTDVTPGAFFNSAAGSPQVLLKDITTEPGIVRYSVAFPLGSQVTSSTAGVAATIRFTSRTAGSTVLDILSVYGTFRTVVTNGLGADVLGTINDGNLIVNGPPTGQGRLYFAGPNPANPQAIGTTFNMEVRAGTGGQSIDGLDARIRFDSNVMRVVSLSQGPVFASYPAITYCNANQTCAAGMVPGQIEISANIGSGDTATPVNGDPVIVAGIVFMPFANTAGTSISYLFNGVGDRNDSNMVLYGSGTLQDPIDILGSVTNANIVIGEGGATPTNTPVPTVTGAPTLTPTPGAGLVTFRFAFEGRLRAGVSRAKTVTVIKRTLPTGTETISTVNTNSNGEAAISVSPGSYIFYADTAGYLKRRFGTLTSPVVIATGQTVVDFTSTPLKGGDLTSDGIVNAVDYTSVFLQAFLSTNQTVDLDGSGLVNNLDFSIMRRNWFQVDDILQ</sequence>
<protein>
    <recommendedName>
        <fullName evidence="3">Dockerin domain-containing protein</fullName>
    </recommendedName>
</protein>
<organism evidence="1 2">
    <name type="scientific">Candidatus Amesbacteria bacterium RIFCSPLOWO2_01_FULL_48_25</name>
    <dbReference type="NCBI Taxonomy" id="1797259"/>
    <lineage>
        <taxon>Bacteria</taxon>
        <taxon>Candidatus Amesiibacteriota</taxon>
    </lineage>
</organism>
<dbReference type="InterPro" id="IPR008965">
    <property type="entry name" value="CBM2/CBM3_carb-bd_dom_sf"/>
</dbReference>
<evidence type="ECO:0008006" key="3">
    <source>
        <dbReference type="Google" id="ProtNLM"/>
    </source>
</evidence>
<proteinExistence type="predicted"/>
<evidence type="ECO:0000313" key="2">
    <source>
        <dbReference type="Proteomes" id="UP000177080"/>
    </source>
</evidence>
<dbReference type="EMBL" id="MEXN01000005">
    <property type="protein sequence ID" value="OGD03588.1"/>
    <property type="molecule type" value="Genomic_DNA"/>
</dbReference>
<dbReference type="SUPFAM" id="SSF49384">
    <property type="entry name" value="Carbohydrate-binding domain"/>
    <property type="match status" value="1"/>
</dbReference>
<dbReference type="InterPro" id="IPR036439">
    <property type="entry name" value="Dockerin_dom_sf"/>
</dbReference>
<dbReference type="GO" id="GO:0030246">
    <property type="term" value="F:carbohydrate binding"/>
    <property type="evidence" value="ECO:0007669"/>
    <property type="project" value="InterPro"/>
</dbReference>
<dbReference type="Proteomes" id="UP000177080">
    <property type="component" value="Unassembled WGS sequence"/>
</dbReference>
<dbReference type="GO" id="GO:0000272">
    <property type="term" value="P:polysaccharide catabolic process"/>
    <property type="evidence" value="ECO:0007669"/>
    <property type="project" value="InterPro"/>
</dbReference>
<name>A0A1F4ZBM8_9BACT</name>
<dbReference type="AlphaFoldDB" id="A0A1F4ZBM8"/>
<dbReference type="CDD" id="cd08547">
    <property type="entry name" value="Type_II_cohesin"/>
    <property type="match status" value="1"/>
</dbReference>
<gene>
    <name evidence="1" type="ORF">A2989_02810</name>
</gene>